<gene>
    <name evidence="11" type="primary">Nrt2_1</name>
    <name evidence="11" type="ORF">ALELAT_R04101</name>
</gene>
<dbReference type="AlphaFoldDB" id="A0A7L0X1E2"/>
<dbReference type="EMBL" id="VXAV01012961">
    <property type="protein sequence ID" value="NXL96022.1"/>
    <property type="molecule type" value="Genomic_DNA"/>
</dbReference>
<dbReference type="PROSITE" id="PS51996">
    <property type="entry name" value="TR_MART"/>
    <property type="match status" value="1"/>
</dbReference>
<evidence type="ECO:0000256" key="3">
    <source>
        <dbReference type="ARBA" id="ARBA00022679"/>
    </source>
</evidence>
<dbReference type="Proteomes" id="UP000562322">
    <property type="component" value="Unassembled WGS sequence"/>
</dbReference>
<dbReference type="PANTHER" id="PTHR10339">
    <property type="entry name" value="ADP-RIBOSYLTRANSFERASE"/>
    <property type="match status" value="1"/>
</dbReference>
<dbReference type="SUPFAM" id="SSF56399">
    <property type="entry name" value="ADP-ribosylation"/>
    <property type="match status" value="1"/>
</dbReference>
<feature type="non-terminal residue" evidence="11">
    <location>
        <position position="1"/>
    </location>
</feature>
<dbReference type="FunFam" id="3.90.176.10:FF:000001">
    <property type="entry name" value="NAD(P)(+)--arginine ADP-ribosyltransferase"/>
    <property type="match status" value="1"/>
</dbReference>
<dbReference type="PANTHER" id="PTHR10339:SF19">
    <property type="entry name" value="GPI-LINKED NAD(P)(+)--ARGININE ADP-RIBOSYLTRANSFERASE 1"/>
    <property type="match status" value="1"/>
</dbReference>
<sequence>VEMDMAPSSFDDQYRECGRVTGAELKELNRTEFANNTVYAEGWSNATKEWQRRWGNAAHPRALTRDQAIAVLAYTTEVDLYHEFNAATREGGRSREHYLRSFHFKTLHFLLSQALQRLRESQPPSPRCHQVYRGVKGVRFTARRHQAVRFGHFASTSLREDVAQQFGQDTFFVVETCYGVPIQNFSYYPGEDEVLIPPFETFNVTSIARNGGGTRIQLRSQGTYSKYNCELVKGEG</sequence>
<keyword evidence="6 10" id="KW-0521">NADP</keyword>
<evidence type="ECO:0000256" key="8">
    <source>
        <dbReference type="ARBA" id="ARBA00023157"/>
    </source>
</evidence>
<dbReference type="GO" id="GO:0003950">
    <property type="term" value="F:NAD+ poly-ADP-ribosyltransferase activity"/>
    <property type="evidence" value="ECO:0007669"/>
    <property type="project" value="UniProtKB-ARBA"/>
</dbReference>
<evidence type="ECO:0000313" key="11">
    <source>
        <dbReference type="EMBL" id="NXL96022.1"/>
    </source>
</evidence>
<protein>
    <recommendedName>
        <fullName evidence="10">NAD(P)(+)--arginine ADP-ribosyltransferase</fullName>
        <ecNumber evidence="10">2.4.2.31</ecNumber>
    </recommendedName>
    <alternativeName>
        <fullName evidence="10">Mono(ADP-ribosyl)transferase</fullName>
    </alternativeName>
</protein>
<evidence type="ECO:0000256" key="5">
    <source>
        <dbReference type="ARBA" id="ARBA00022729"/>
    </source>
</evidence>
<accession>A0A7L0X1E2</accession>
<dbReference type="InterPro" id="IPR000768">
    <property type="entry name" value="ART"/>
</dbReference>
<keyword evidence="3 10" id="KW-0808">Transferase</keyword>
<evidence type="ECO:0000256" key="10">
    <source>
        <dbReference type="RuleBase" id="RU361228"/>
    </source>
</evidence>
<evidence type="ECO:0000256" key="2">
    <source>
        <dbReference type="ARBA" id="ARBA00022676"/>
    </source>
</evidence>
<comment type="caution">
    <text evidence="11">The sequence shown here is derived from an EMBL/GenBank/DDBJ whole genome shotgun (WGS) entry which is preliminary data.</text>
</comment>
<dbReference type="GO" id="GO:0106274">
    <property type="term" value="F:NAD+-protein-arginine ADP-ribosyltransferase activity"/>
    <property type="evidence" value="ECO:0007669"/>
    <property type="project" value="UniProtKB-EC"/>
</dbReference>
<evidence type="ECO:0000256" key="6">
    <source>
        <dbReference type="ARBA" id="ARBA00022857"/>
    </source>
</evidence>
<evidence type="ECO:0000256" key="9">
    <source>
        <dbReference type="ARBA" id="ARBA00047597"/>
    </source>
</evidence>
<dbReference type="PRINTS" id="PR00970">
    <property type="entry name" value="RIBTRNSFRASE"/>
</dbReference>
<evidence type="ECO:0000256" key="1">
    <source>
        <dbReference type="ARBA" id="ARBA00009558"/>
    </source>
</evidence>
<comment type="catalytic activity">
    <reaction evidence="9 10">
        <text>L-arginyl-[protein] + NAD(+) = N(omega)-(ADP-D-ribosyl)-L-arginyl-[protein] + nicotinamide + H(+)</text>
        <dbReference type="Rhea" id="RHEA:19149"/>
        <dbReference type="Rhea" id="RHEA-COMP:10532"/>
        <dbReference type="Rhea" id="RHEA-COMP:15087"/>
        <dbReference type="ChEBI" id="CHEBI:15378"/>
        <dbReference type="ChEBI" id="CHEBI:17154"/>
        <dbReference type="ChEBI" id="CHEBI:29965"/>
        <dbReference type="ChEBI" id="CHEBI:57540"/>
        <dbReference type="ChEBI" id="CHEBI:142554"/>
        <dbReference type="EC" id="2.4.2.31"/>
    </reaction>
</comment>
<dbReference type="GO" id="GO:0016779">
    <property type="term" value="F:nucleotidyltransferase activity"/>
    <property type="evidence" value="ECO:0007669"/>
    <property type="project" value="UniProtKB-KW"/>
</dbReference>
<keyword evidence="12" id="KW-1185">Reference proteome</keyword>
<feature type="non-terminal residue" evidence="11">
    <location>
        <position position="236"/>
    </location>
</feature>
<keyword evidence="2 10" id="KW-0328">Glycosyltransferase</keyword>
<comment type="similarity">
    <text evidence="1 10">Belongs to the Arg-specific ADP-ribosyltransferase family.</text>
</comment>
<evidence type="ECO:0000256" key="4">
    <source>
        <dbReference type="ARBA" id="ARBA00022695"/>
    </source>
</evidence>
<dbReference type="GO" id="GO:0044194">
    <property type="term" value="C:cytolytic granule"/>
    <property type="evidence" value="ECO:0007669"/>
    <property type="project" value="UniProtKB-ARBA"/>
</dbReference>
<dbReference type="Pfam" id="PF01129">
    <property type="entry name" value="ART"/>
    <property type="match status" value="1"/>
</dbReference>
<dbReference type="OrthoDB" id="423533at2759"/>
<dbReference type="InterPro" id="IPR050999">
    <property type="entry name" value="ADP-ribosyltransferase_ARG"/>
</dbReference>
<keyword evidence="4" id="KW-0548">Nucleotidyltransferase</keyword>
<reference evidence="11 12" key="1">
    <citation type="submission" date="2019-09" db="EMBL/GenBank/DDBJ databases">
        <title>Bird 10,000 Genomes (B10K) Project - Family phase.</title>
        <authorList>
            <person name="Zhang G."/>
        </authorList>
    </citation>
    <scope>NUCLEOTIDE SEQUENCE [LARGE SCALE GENOMIC DNA]</scope>
    <source>
        <strain evidence="11">B10K-DU-001-39</strain>
        <tissue evidence="11">Muscle</tissue>
    </source>
</reference>
<keyword evidence="5" id="KW-0732">Signal</keyword>
<evidence type="ECO:0000256" key="7">
    <source>
        <dbReference type="ARBA" id="ARBA00023027"/>
    </source>
</evidence>
<proteinExistence type="inferred from homology"/>
<dbReference type="GO" id="GO:0046677">
    <property type="term" value="P:response to antibiotic"/>
    <property type="evidence" value="ECO:0007669"/>
    <property type="project" value="UniProtKB-ARBA"/>
</dbReference>
<dbReference type="GO" id="GO:0005615">
    <property type="term" value="C:extracellular space"/>
    <property type="evidence" value="ECO:0007669"/>
    <property type="project" value="UniProtKB-ARBA"/>
</dbReference>
<dbReference type="EC" id="2.4.2.31" evidence="10"/>
<keyword evidence="7 10" id="KW-0520">NAD</keyword>
<keyword evidence="8" id="KW-1015">Disulfide bond</keyword>
<dbReference type="PROSITE" id="PS01291">
    <property type="entry name" value="ART"/>
    <property type="match status" value="1"/>
</dbReference>
<evidence type="ECO:0000313" key="12">
    <source>
        <dbReference type="Proteomes" id="UP000562322"/>
    </source>
</evidence>
<organism evidence="11 12">
    <name type="scientific">Alectura lathami</name>
    <name type="common">Australian brush turkey</name>
    <dbReference type="NCBI Taxonomy" id="81907"/>
    <lineage>
        <taxon>Eukaryota</taxon>
        <taxon>Metazoa</taxon>
        <taxon>Chordata</taxon>
        <taxon>Craniata</taxon>
        <taxon>Vertebrata</taxon>
        <taxon>Euteleostomi</taxon>
        <taxon>Archelosauria</taxon>
        <taxon>Archosauria</taxon>
        <taxon>Dinosauria</taxon>
        <taxon>Saurischia</taxon>
        <taxon>Theropoda</taxon>
        <taxon>Coelurosauria</taxon>
        <taxon>Aves</taxon>
        <taxon>Neognathae</taxon>
        <taxon>Galloanserae</taxon>
        <taxon>Galliformes</taxon>
        <taxon>Megapodiidae</taxon>
        <taxon>Alectura</taxon>
    </lineage>
</organism>
<name>A0A7L0X1E2_ALELA</name>
<dbReference type="Gene3D" id="3.90.176.10">
    <property type="entry name" value="Toxin ADP-ribosyltransferase, Chain A, domain 1"/>
    <property type="match status" value="1"/>
</dbReference>